<accession>A0A645EL09</accession>
<reference evidence="2" key="1">
    <citation type="submission" date="2019-08" db="EMBL/GenBank/DDBJ databases">
        <authorList>
            <person name="Kucharzyk K."/>
            <person name="Murdoch R.W."/>
            <person name="Higgins S."/>
            <person name="Loffler F."/>
        </authorList>
    </citation>
    <scope>NUCLEOTIDE SEQUENCE</scope>
</reference>
<comment type="caution">
    <text evidence="2">The sequence shown here is derived from an EMBL/GenBank/DDBJ whole genome shotgun (WGS) entry which is preliminary data.</text>
</comment>
<dbReference type="AlphaFoldDB" id="A0A645EL09"/>
<sequence length="159" mass="18095">MFVEGVGAAAQQPESRQQGDRAQRIEYAAGAQRPPYHIVAAESARHAVLVGDISFDQDIMLAAHRQHHRSSDVLDPVDDHDRLAGLGFDPDIFHRRRKKRTAVQDRQQQHAEPCRRMPFSESLHLHPGPCDPSPSITALLYSRRARRTLQPQRRQKSEK</sequence>
<organism evidence="2">
    <name type="scientific">bioreactor metagenome</name>
    <dbReference type="NCBI Taxonomy" id="1076179"/>
    <lineage>
        <taxon>unclassified sequences</taxon>
        <taxon>metagenomes</taxon>
        <taxon>ecological metagenomes</taxon>
    </lineage>
</organism>
<name>A0A645EL09_9ZZZZ</name>
<protein>
    <submittedName>
        <fullName evidence="2">Uncharacterized protein</fullName>
    </submittedName>
</protein>
<evidence type="ECO:0000313" key="2">
    <source>
        <dbReference type="EMBL" id="MPN01809.1"/>
    </source>
</evidence>
<gene>
    <name evidence="2" type="ORF">SDC9_149021</name>
</gene>
<dbReference type="EMBL" id="VSSQ01047793">
    <property type="protein sequence ID" value="MPN01809.1"/>
    <property type="molecule type" value="Genomic_DNA"/>
</dbReference>
<evidence type="ECO:0000256" key="1">
    <source>
        <dbReference type="SAM" id="MobiDB-lite"/>
    </source>
</evidence>
<proteinExistence type="predicted"/>
<feature type="region of interest" description="Disordered" evidence="1">
    <location>
        <begin position="97"/>
        <end position="136"/>
    </location>
</feature>
<feature type="region of interest" description="Disordered" evidence="1">
    <location>
        <begin position="1"/>
        <end position="22"/>
    </location>
</feature>